<name>W7XKI1_TETTS</name>
<organism evidence="1 2">
    <name type="scientific">Tetrahymena thermophila (strain SB210)</name>
    <dbReference type="NCBI Taxonomy" id="312017"/>
    <lineage>
        <taxon>Eukaryota</taxon>
        <taxon>Sar</taxon>
        <taxon>Alveolata</taxon>
        <taxon>Ciliophora</taxon>
        <taxon>Intramacronucleata</taxon>
        <taxon>Oligohymenophorea</taxon>
        <taxon>Hymenostomatida</taxon>
        <taxon>Tetrahymenina</taxon>
        <taxon>Tetrahymenidae</taxon>
        <taxon>Tetrahymena</taxon>
    </lineage>
</organism>
<keyword evidence="2" id="KW-1185">Reference proteome</keyword>
<accession>W7XKI1</accession>
<protein>
    <submittedName>
        <fullName evidence="1">Uncharacterized protein</fullName>
    </submittedName>
</protein>
<proteinExistence type="predicted"/>
<evidence type="ECO:0000313" key="2">
    <source>
        <dbReference type="Proteomes" id="UP000009168"/>
    </source>
</evidence>
<dbReference type="AlphaFoldDB" id="W7XKI1"/>
<dbReference type="Proteomes" id="UP000009168">
    <property type="component" value="Unassembled WGS sequence"/>
</dbReference>
<reference evidence="2" key="1">
    <citation type="journal article" date="2006" name="PLoS Biol.">
        <title>Macronuclear genome sequence of the ciliate Tetrahymena thermophila, a model eukaryote.</title>
        <authorList>
            <person name="Eisen J.A."/>
            <person name="Coyne R.S."/>
            <person name="Wu M."/>
            <person name="Wu D."/>
            <person name="Thiagarajan M."/>
            <person name="Wortman J.R."/>
            <person name="Badger J.H."/>
            <person name="Ren Q."/>
            <person name="Amedeo P."/>
            <person name="Jones K.M."/>
            <person name="Tallon L.J."/>
            <person name="Delcher A.L."/>
            <person name="Salzberg S.L."/>
            <person name="Silva J.C."/>
            <person name="Haas B.J."/>
            <person name="Majoros W.H."/>
            <person name="Farzad M."/>
            <person name="Carlton J.M."/>
            <person name="Smith R.K. Jr."/>
            <person name="Garg J."/>
            <person name="Pearlman R.E."/>
            <person name="Karrer K.M."/>
            <person name="Sun L."/>
            <person name="Manning G."/>
            <person name="Elde N.C."/>
            <person name="Turkewitz A.P."/>
            <person name="Asai D.J."/>
            <person name="Wilkes D.E."/>
            <person name="Wang Y."/>
            <person name="Cai H."/>
            <person name="Collins K."/>
            <person name="Stewart B.A."/>
            <person name="Lee S.R."/>
            <person name="Wilamowska K."/>
            <person name="Weinberg Z."/>
            <person name="Ruzzo W.L."/>
            <person name="Wloga D."/>
            <person name="Gaertig J."/>
            <person name="Frankel J."/>
            <person name="Tsao C.-C."/>
            <person name="Gorovsky M.A."/>
            <person name="Keeling P.J."/>
            <person name="Waller R.F."/>
            <person name="Patron N.J."/>
            <person name="Cherry J.M."/>
            <person name="Stover N.A."/>
            <person name="Krieger C.J."/>
            <person name="del Toro C."/>
            <person name="Ryder H.F."/>
            <person name="Williamson S.C."/>
            <person name="Barbeau R.A."/>
            <person name="Hamilton E.P."/>
            <person name="Orias E."/>
        </authorList>
    </citation>
    <scope>NUCLEOTIDE SEQUENCE [LARGE SCALE GENOMIC DNA]</scope>
    <source>
        <strain evidence="2">SB210</strain>
    </source>
</reference>
<sequence length="123" mass="15062">MMKNILDLLCLHIGSIKLVIGHKQIHKQYEKQLIIQNTLVILCTNHRYHLLLHEKNQHNNQNKIMKQIRYLFLQAQLYLRYGSRMIQTFLLKFFTFLQPLYQLQQHHLQHQIMKLYLKYSSFN</sequence>
<evidence type="ECO:0000313" key="1">
    <source>
        <dbReference type="EMBL" id="EWS74924.1"/>
    </source>
</evidence>
<dbReference type="InParanoid" id="W7XKI1"/>
<dbReference type="EMBL" id="GG662720">
    <property type="protein sequence ID" value="EWS74924.1"/>
    <property type="molecule type" value="Genomic_DNA"/>
</dbReference>
<dbReference type="KEGG" id="tet:TTHERM_000042741"/>
<gene>
    <name evidence="1" type="ORF">TTHERM_000042741</name>
</gene>
<dbReference type="GeneID" id="24436964"/>
<dbReference type="RefSeq" id="XP_012652637.1">
    <property type="nucleotide sequence ID" value="XM_012797183.1"/>
</dbReference>